<dbReference type="InterPro" id="IPR011322">
    <property type="entry name" value="N-reg_PII-like_a/b"/>
</dbReference>
<protein>
    <submittedName>
        <fullName evidence="2">Putative signal transducing protein</fullName>
    </submittedName>
</protein>
<dbReference type="RefSeq" id="WP_073172491.1">
    <property type="nucleotide sequence ID" value="NZ_FQZE01000033.1"/>
</dbReference>
<dbReference type="OrthoDB" id="8480302at2"/>
<dbReference type="STRING" id="1168035.SAMN05444280_1337"/>
<keyword evidence="3" id="KW-1185">Reference proteome</keyword>
<organism evidence="2 3">
    <name type="scientific">Tangfeifania diversioriginum</name>
    <dbReference type="NCBI Taxonomy" id="1168035"/>
    <lineage>
        <taxon>Bacteria</taxon>
        <taxon>Pseudomonadati</taxon>
        <taxon>Bacteroidota</taxon>
        <taxon>Bacteroidia</taxon>
        <taxon>Marinilabiliales</taxon>
        <taxon>Prolixibacteraceae</taxon>
        <taxon>Tangfeifania</taxon>
    </lineage>
</organism>
<evidence type="ECO:0000313" key="3">
    <source>
        <dbReference type="Proteomes" id="UP000184050"/>
    </source>
</evidence>
<dbReference type="Proteomes" id="UP000184050">
    <property type="component" value="Unassembled WGS sequence"/>
</dbReference>
<name>A0A1M6MHF6_9BACT</name>
<dbReference type="EMBL" id="FQZE01000033">
    <property type="protein sequence ID" value="SHJ82877.1"/>
    <property type="molecule type" value="Genomic_DNA"/>
</dbReference>
<dbReference type="AlphaFoldDB" id="A0A1M6MHF6"/>
<dbReference type="InterPro" id="IPR018551">
    <property type="entry name" value="DUF2007"/>
</dbReference>
<accession>A0A1M6MHF6</accession>
<proteinExistence type="predicted"/>
<reference evidence="2 3" key="1">
    <citation type="submission" date="2016-11" db="EMBL/GenBank/DDBJ databases">
        <authorList>
            <person name="Jaros S."/>
            <person name="Januszkiewicz K."/>
            <person name="Wedrychowicz H."/>
        </authorList>
    </citation>
    <scope>NUCLEOTIDE SEQUENCE [LARGE SCALE GENOMIC DNA]</scope>
    <source>
        <strain evidence="2 3">DSM 27063</strain>
    </source>
</reference>
<feature type="domain" description="DUF2007" evidence="1">
    <location>
        <begin position="17"/>
        <end position="66"/>
    </location>
</feature>
<dbReference type="Pfam" id="PF09413">
    <property type="entry name" value="DUF2007"/>
    <property type="match status" value="1"/>
</dbReference>
<sequence length="136" mass="15727">MKFVTIKESHYQNDLIVLKSRLESEEIECRLKNELTTQVLNHIPSFLVELQVPEDKVDHARNIMIETGEMETPETLVKCPECHSQNVGLKMDFGTRIKLFFMFIGSALLFTAPNPQKLLNKSQFECRECGHKFKNA</sequence>
<dbReference type="SUPFAM" id="SSF54913">
    <property type="entry name" value="GlnB-like"/>
    <property type="match status" value="1"/>
</dbReference>
<evidence type="ECO:0000259" key="1">
    <source>
        <dbReference type="Pfam" id="PF09413"/>
    </source>
</evidence>
<evidence type="ECO:0000313" key="2">
    <source>
        <dbReference type="EMBL" id="SHJ82877.1"/>
    </source>
</evidence>
<gene>
    <name evidence="2" type="ORF">SAMN05444280_1337</name>
</gene>